<evidence type="ECO:0000256" key="1">
    <source>
        <dbReference type="ARBA" id="ARBA00023015"/>
    </source>
</evidence>
<dbReference type="Gene3D" id="3.40.50.2300">
    <property type="match status" value="2"/>
</dbReference>
<dbReference type="SMART" id="SM00354">
    <property type="entry name" value="HTH_LACI"/>
    <property type="match status" value="1"/>
</dbReference>
<dbReference type="Pfam" id="PF13377">
    <property type="entry name" value="Peripla_BP_3"/>
    <property type="match status" value="1"/>
</dbReference>
<evidence type="ECO:0000259" key="4">
    <source>
        <dbReference type="PROSITE" id="PS50932"/>
    </source>
</evidence>
<evidence type="ECO:0000313" key="6">
    <source>
        <dbReference type="Proteomes" id="UP000030700"/>
    </source>
</evidence>
<dbReference type="InterPro" id="IPR000843">
    <property type="entry name" value="HTH_LacI"/>
</dbReference>
<name>A0A0S6VSE1_9BACT</name>
<dbReference type="AlphaFoldDB" id="A0A0S6VSE1"/>
<proteinExistence type="predicted"/>
<dbReference type="PANTHER" id="PTHR30146">
    <property type="entry name" value="LACI-RELATED TRANSCRIPTIONAL REPRESSOR"/>
    <property type="match status" value="1"/>
</dbReference>
<accession>A0A0S6VSE1</accession>
<protein>
    <submittedName>
        <fullName evidence="5">Transcriptional regulator, LacI family</fullName>
    </submittedName>
</protein>
<dbReference type="PROSITE" id="PS50932">
    <property type="entry name" value="HTH_LACI_2"/>
    <property type="match status" value="1"/>
</dbReference>
<dbReference type="Proteomes" id="UP000030700">
    <property type="component" value="Unassembled WGS sequence"/>
</dbReference>
<dbReference type="InterPro" id="IPR028082">
    <property type="entry name" value="Peripla_BP_I"/>
</dbReference>
<dbReference type="Pfam" id="PF00356">
    <property type="entry name" value="LacI"/>
    <property type="match status" value="1"/>
</dbReference>
<evidence type="ECO:0000313" key="5">
    <source>
        <dbReference type="EMBL" id="GAK50256.1"/>
    </source>
</evidence>
<dbReference type="GO" id="GO:0003700">
    <property type="term" value="F:DNA-binding transcription factor activity"/>
    <property type="evidence" value="ECO:0007669"/>
    <property type="project" value="TreeGrafter"/>
</dbReference>
<gene>
    <name evidence="5" type="ORF">U14_01484</name>
</gene>
<dbReference type="CDD" id="cd06267">
    <property type="entry name" value="PBP1_LacI_sugar_binding-like"/>
    <property type="match status" value="1"/>
</dbReference>
<dbReference type="GO" id="GO:0000976">
    <property type="term" value="F:transcription cis-regulatory region binding"/>
    <property type="evidence" value="ECO:0007669"/>
    <property type="project" value="TreeGrafter"/>
</dbReference>
<dbReference type="HOGENOM" id="CLU_037628_6_1_0"/>
<dbReference type="InterPro" id="IPR046335">
    <property type="entry name" value="LacI/GalR-like_sensor"/>
</dbReference>
<evidence type="ECO:0000256" key="3">
    <source>
        <dbReference type="ARBA" id="ARBA00023163"/>
    </source>
</evidence>
<dbReference type="SUPFAM" id="SSF53822">
    <property type="entry name" value="Periplasmic binding protein-like I"/>
    <property type="match status" value="1"/>
</dbReference>
<dbReference type="CDD" id="cd01392">
    <property type="entry name" value="HTH_LacI"/>
    <property type="match status" value="1"/>
</dbReference>
<dbReference type="PROSITE" id="PS00356">
    <property type="entry name" value="HTH_LACI_1"/>
    <property type="match status" value="1"/>
</dbReference>
<dbReference type="InterPro" id="IPR010982">
    <property type="entry name" value="Lambda_DNA-bd_dom_sf"/>
</dbReference>
<reference evidence="5" key="1">
    <citation type="journal article" date="2015" name="PeerJ">
        <title>First genomic representation of candidate bacterial phylum KSB3 points to enhanced environmental sensing as a trigger of wastewater bulking.</title>
        <authorList>
            <person name="Sekiguchi Y."/>
            <person name="Ohashi A."/>
            <person name="Parks D.H."/>
            <person name="Yamauchi T."/>
            <person name="Tyson G.W."/>
            <person name="Hugenholtz P."/>
        </authorList>
    </citation>
    <scope>NUCLEOTIDE SEQUENCE [LARGE SCALE GENOMIC DNA]</scope>
</reference>
<keyword evidence="1" id="KW-0805">Transcription regulation</keyword>
<keyword evidence="3" id="KW-0804">Transcription</keyword>
<dbReference type="EMBL" id="DF820456">
    <property type="protein sequence ID" value="GAK50256.1"/>
    <property type="molecule type" value="Genomic_DNA"/>
</dbReference>
<dbReference type="STRING" id="1499966.U14_01484"/>
<organism evidence="5">
    <name type="scientific">Candidatus Moduliflexus flocculans</name>
    <dbReference type="NCBI Taxonomy" id="1499966"/>
    <lineage>
        <taxon>Bacteria</taxon>
        <taxon>Candidatus Moduliflexota</taxon>
        <taxon>Candidatus Moduliflexia</taxon>
        <taxon>Candidatus Moduliflexales</taxon>
        <taxon>Candidatus Moduliflexaceae</taxon>
    </lineage>
</organism>
<keyword evidence="2" id="KW-0238">DNA-binding</keyword>
<dbReference type="SUPFAM" id="SSF47413">
    <property type="entry name" value="lambda repressor-like DNA-binding domains"/>
    <property type="match status" value="1"/>
</dbReference>
<sequence length="367" mass="40712">MAQRKKVVTLKDVAQHAGVSPRTVSNVVNDWPYISAEMRSKVQESIKILGYRPNQMARSLITGQSNTIGVLIPDIINPFFNLAIRGCEDALYQQHYNLFLCSTSEDEEREKYYLDLLISRGVDGIVLWSTQIPRTELAAMIGAHLPLVTIGFEGEPISPHHVITNLDDIGGSRRATQHLIEQGYKKIGHLSTFAHNAVGRRRLAGYQQALETAGLTFDPRYIRNDKASLHGGYRTALELLALQNLDAIFCHNDLMALGAIFAAQHLGKRIPQDVGIVGFDDIAMASIVTPSLTTIRIPQYELGKFLGELLLAQLRQQPVEQISTFAPAELQIRGTTNAESTSLEQHQKLVEELIAMLSVEVPARIDL</sequence>
<keyword evidence="6" id="KW-1185">Reference proteome</keyword>
<dbReference type="PANTHER" id="PTHR30146:SF109">
    <property type="entry name" value="HTH-TYPE TRANSCRIPTIONAL REGULATOR GALS"/>
    <property type="match status" value="1"/>
</dbReference>
<evidence type="ECO:0000256" key="2">
    <source>
        <dbReference type="ARBA" id="ARBA00023125"/>
    </source>
</evidence>
<feature type="domain" description="HTH lacI-type" evidence="4">
    <location>
        <begin position="8"/>
        <end position="62"/>
    </location>
</feature>
<dbReference type="Gene3D" id="1.10.260.40">
    <property type="entry name" value="lambda repressor-like DNA-binding domains"/>
    <property type="match status" value="1"/>
</dbReference>